<dbReference type="AlphaFoldDB" id="A0A218VD21"/>
<protein>
    <submittedName>
        <fullName evidence="2">Glutamate-rich protein 1</fullName>
    </submittedName>
</protein>
<gene>
    <name evidence="2" type="primary">ERICH1</name>
    <name evidence="2" type="ORF">RLOC_00003636</name>
</gene>
<reference evidence="2 3" key="1">
    <citation type="submission" date="2017-05" db="EMBL/GenBank/DDBJ databases">
        <title>Genome of assembly of the Bengalese finch, Lonchura striata domestica.</title>
        <authorList>
            <person name="Colquitt B.M."/>
            <person name="Brainard M.S."/>
        </authorList>
    </citation>
    <scope>NUCLEOTIDE SEQUENCE [LARGE SCALE GENOMIC DNA]</scope>
    <source>
        <strain evidence="2">White83orange57</strain>
    </source>
</reference>
<sequence length="344" mass="39112">MQSWEEKEETSSREEEVVLENLGSKSQEKNLDNIQISSADASTSTTTPCESFQDNDDTVTSPRRVYTVDLPPEGYVAVTPDALSKAVSEASGSSADSTDLLIYTSHVSFESTEEEYQGQTKRKRIRRKKQKSSSQISSNFHGEQTDLGIQETVQDNLQLQQTNGPKISKNKKRKMKKKRQKEKKRAAGLVTTTTSVDFTYQPDKNSKEEAAGLKDIDEKTDSILDFLQATQQIYFTDKKSECRDAAVNSATTQELLKHLEFRTISSSDVTHLHRLKSLVLLQDIERLKDALKQFQEQSMMSPVFRNVMEVFQEECVFFVSDHAKVATSLFHYWITDILPVKNRK</sequence>
<evidence type="ECO:0000313" key="3">
    <source>
        <dbReference type="Proteomes" id="UP000197619"/>
    </source>
</evidence>
<proteinExistence type="predicted"/>
<comment type="caution">
    <text evidence="2">The sequence shown here is derived from an EMBL/GenBank/DDBJ whole genome shotgun (WGS) entry which is preliminary data.</text>
</comment>
<evidence type="ECO:0000313" key="2">
    <source>
        <dbReference type="EMBL" id="OWK63819.1"/>
    </source>
</evidence>
<feature type="compositionally biased region" description="Low complexity" evidence="1">
    <location>
        <begin position="37"/>
        <end position="47"/>
    </location>
</feature>
<accession>A0A218VD21</accession>
<feature type="compositionally biased region" description="Basic residues" evidence="1">
    <location>
        <begin position="120"/>
        <end position="131"/>
    </location>
</feature>
<dbReference type="STRING" id="299123.ENSLSDP00000017956"/>
<dbReference type="Proteomes" id="UP000197619">
    <property type="component" value="Unassembled WGS sequence"/>
</dbReference>
<organism evidence="2 3">
    <name type="scientific">Lonchura striata</name>
    <name type="common">white-rumped munia</name>
    <dbReference type="NCBI Taxonomy" id="40157"/>
    <lineage>
        <taxon>Eukaryota</taxon>
        <taxon>Metazoa</taxon>
        <taxon>Chordata</taxon>
        <taxon>Craniata</taxon>
        <taxon>Vertebrata</taxon>
        <taxon>Euteleostomi</taxon>
        <taxon>Archelosauria</taxon>
        <taxon>Archosauria</taxon>
        <taxon>Dinosauria</taxon>
        <taxon>Saurischia</taxon>
        <taxon>Theropoda</taxon>
        <taxon>Coelurosauria</taxon>
        <taxon>Aves</taxon>
        <taxon>Neognathae</taxon>
        <taxon>Neoaves</taxon>
        <taxon>Telluraves</taxon>
        <taxon>Australaves</taxon>
        <taxon>Passeriformes</taxon>
        <taxon>Passeroidea</taxon>
        <taxon>Estrildidae</taxon>
        <taxon>Estrildinae</taxon>
        <taxon>Lonchura</taxon>
    </lineage>
</organism>
<name>A0A218VD21_9PASE</name>
<feature type="region of interest" description="Disordered" evidence="1">
    <location>
        <begin position="111"/>
        <end position="145"/>
    </location>
</feature>
<dbReference type="InterPro" id="IPR026719">
    <property type="entry name" value="ERICH1"/>
</dbReference>
<dbReference type="PANTHER" id="PTHR22444:SF1">
    <property type="entry name" value="GLUTAMATE-RICH PROTEIN 1"/>
    <property type="match status" value="1"/>
</dbReference>
<dbReference type="EMBL" id="MUZQ01000008">
    <property type="protein sequence ID" value="OWK63819.1"/>
    <property type="molecule type" value="Genomic_DNA"/>
</dbReference>
<feature type="region of interest" description="Disordered" evidence="1">
    <location>
        <begin position="157"/>
        <end position="188"/>
    </location>
</feature>
<evidence type="ECO:0000256" key="1">
    <source>
        <dbReference type="SAM" id="MobiDB-lite"/>
    </source>
</evidence>
<dbReference type="PANTHER" id="PTHR22444">
    <property type="entry name" value="GLUTAMATE-RICH PROTEIN 1"/>
    <property type="match status" value="1"/>
</dbReference>
<keyword evidence="3" id="KW-1185">Reference proteome</keyword>
<feature type="compositionally biased region" description="Basic residues" evidence="1">
    <location>
        <begin position="168"/>
        <end position="186"/>
    </location>
</feature>
<feature type="region of interest" description="Disordered" evidence="1">
    <location>
        <begin position="1"/>
        <end position="62"/>
    </location>
</feature>